<sequence length="136" mass="15423">MSLHTTLQARVIFSRGSQGSWCLSPTVNRRIVFPFQGLPQRSPVFIEPHLLHFFSYTHYLQVLFDSILKSPLWSSSRPPAWHFQPHHPSTDVLSIPSLNMSKPSQSGRSGFISKTLNMSCPSDKVIPDPIHPHHSK</sequence>
<name>A0ABU7D3P2_9TELE</name>
<proteinExistence type="predicted"/>
<dbReference type="Proteomes" id="UP001352852">
    <property type="component" value="Unassembled WGS sequence"/>
</dbReference>
<keyword evidence="2" id="KW-1185">Reference proteome</keyword>
<evidence type="ECO:0000313" key="2">
    <source>
        <dbReference type="Proteomes" id="UP001352852"/>
    </source>
</evidence>
<reference evidence="1 2" key="1">
    <citation type="submission" date="2021-06" db="EMBL/GenBank/DDBJ databases">
        <authorList>
            <person name="Palmer J.M."/>
        </authorList>
    </citation>
    <scope>NUCLEOTIDE SEQUENCE [LARGE SCALE GENOMIC DNA]</scope>
    <source>
        <strain evidence="1 2">CL_MEX2019</strain>
        <tissue evidence="1">Muscle</tissue>
    </source>
</reference>
<gene>
    <name evidence="1" type="ORF">CHARACLAT_021443</name>
</gene>
<evidence type="ECO:0000313" key="1">
    <source>
        <dbReference type="EMBL" id="MED6268348.1"/>
    </source>
</evidence>
<protein>
    <submittedName>
        <fullName evidence="1">Uncharacterized protein</fullName>
    </submittedName>
</protein>
<comment type="caution">
    <text evidence="1">The sequence shown here is derived from an EMBL/GenBank/DDBJ whole genome shotgun (WGS) entry which is preliminary data.</text>
</comment>
<accession>A0ABU7D3P2</accession>
<organism evidence="1 2">
    <name type="scientific">Characodon lateralis</name>
    <dbReference type="NCBI Taxonomy" id="208331"/>
    <lineage>
        <taxon>Eukaryota</taxon>
        <taxon>Metazoa</taxon>
        <taxon>Chordata</taxon>
        <taxon>Craniata</taxon>
        <taxon>Vertebrata</taxon>
        <taxon>Euteleostomi</taxon>
        <taxon>Actinopterygii</taxon>
        <taxon>Neopterygii</taxon>
        <taxon>Teleostei</taxon>
        <taxon>Neoteleostei</taxon>
        <taxon>Acanthomorphata</taxon>
        <taxon>Ovalentaria</taxon>
        <taxon>Atherinomorphae</taxon>
        <taxon>Cyprinodontiformes</taxon>
        <taxon>Goodeidae</taxon>
        <taxon>Characodon</taxon>
    </lineage>
</organism>
<dbReference type="EMBL" id="JAHUTJ010010291">
    <property type="protein sequence ID" value="MED6268348.1"/>
    <property type="molecule type" value="Genomic_DNA"/>
</dbReference>